<dbReference type="GO" id="GO:0016887">
    <property type="term" value="F:ATP hydrolysis activity"/>
    <property type="evidence" value="ECO:0007669"/>
    <property type="project" value="InterPro"/>
</dbReference>
<proteinExistence type="predicted"/>
<dbReference type="AlphaFoldDB" id="A0A443KD62"/>
<evidence type="ECO:0000259" key="3">
    <source>
        <dbReference type="SMART" id="SM00382"/>
    </source>
</evidence>
<dbReference type="RefSeq" id="WP_128232778.1">
    <property type="nucleotide sequence ID" value="NZ_SAUY01000015.1"/>
</dbReference>
<dbReference type="GO" id="GO:0005524">
    <property type="term" value="F:ATP binding"/>
    <property type="evidence" value="ECO:0007669"/>
    <property type="project" value="UniProtKB-KW"/>
</dbReference>
<dbReference type="InterPro" id="IPR003593">
    <property type="entry name" value="AAA+_ATPase"/>
</dbReference>
<gene>
    <name evidence="4" type="ORF">D2T29_12945</name>
</gene>
<dbReference type="InterPro" id="IPR011704">
    <property type="entry name" value="ATPase_dyneun-rel_AAA"/>
</dbReference>
<keyword evidence="1" id="KW-0547">Nucleotide-binding</keyword>
<sequence>MNAFASTTAMNTIDWSHDFVETNALFDVPAPADQTVPVFANNRFLPEVVSGYTFREDLLKIVLAFLLKDAPKCSLNLYGPFGSGKTTLIEQIAARLRWPTISFECDESTDIADLFGSKGVSFGNTGYDEAVIIKAARMGAILVLNEADRVRPGVLPKLNGVLEGAPIVNPDTGDVIPLHPNFRIVLTTNSSGSGDRTGLFAGSVRKQDASVFDRCLSLKVDYMDNLTELDMLMQRFPDYPSVFIEKMVNFACLTRQNSEDPASSLNLPFSTRSLTRFLDFGVMMGLSDTLQNSRGTVDVLQHIKPLLSANYLNRLGDEDLSVAESLLIAAIG</sequence>
<comment type="caution">
    <text evidence="4">The sequence shown here is derived from an EMBL/GenBank/DDBJ whole genome shotgun (WGS) entry which is preliminary data.</text>
</comment>
<dbReference type="EMBL" id="SAUY01000015">
    <property type="protein sequence ID" value="RWR30572.1"/>
    <property type="molecule type" value="Genomic_DNA"/>
</dbReference>
<dbReference type="Pfam" id="PF07728">
    <property type="entry name" value="AAA_5"/>
    <property type="match status" value="1"/>
</dbReference>
<organism evidence="4 5">
    <name type="scientific">Paenirhodobacter populi</name>
    <dbReference type="NCBI Taxonomy" id="2306993"/>
    <lineage>
        <taxon>Bacteria</taxon>
        <taxon>Pseudomonadati</taxon>
        <taxon>Pseudomonadota</taxon>
        <taxon>Alphaproteobacteria</taxon>
        <taxon>Rhodobacterales</taxon>
        <taxon>Rhodobacter group</taxon>
        <taxon>Paenirhodobacter</taxon>
    </lineage>
</organism>
<dbReference type="GO" id="GO:0030687">
    <property type="term" value="C:preribosome, large subunit precursor"/>
    <property type="evidence" value="ECO:0007669"/>
    <property type="project" value="TreeGrafter"/>
</dbReference>
<reference evidence="4 5" key="2">
    <citation type="submission" date="2019-01" db="EMBL/GenBank/DDBJ databases">
        <authorList>
            <person name="Li Y."/>
        </authorList>
    </citation>
    <scope>NUCLEOTIDE SEQUENCE [LARGE SCALE GENOMIC DNA]</scope>
    <source>
        <strain evidence="4 5">07D10-4-3</strain>
    </source>
</reference>
<dbReference type="PANTHER" id="PTHR48103">
    <property type="entry name" value="MIDASIN-RELATED"/>
    <property type="match status" value="1"/>
</dbReference>
<dbReference type="Proteomes" id="UP000284451">
    <property type="component" value="Unassembled WGS sequence"/>
</dbReference>
<accession>A0A443KD62</accession>
<dbReference type="InterPro" id="IPR027417">
    <property type="entry name" value="P-loop_NTPase"/>
</dbReference>
<dbReference type="PANTHER" id="PTHR48103:SF2">
    <property type="entry name" value="MIDASIN"/>
    <property type="match status" value="1"/>
</dbReference>
<dbReference type="GO" id="GO:0000027">
    <property type="term" value="P:ribosomal large subunit assembly"/>
    <property type="evidence" value="ECO:0007669"/>
    <property type="project" value="TreeGrafter"/>
</dbReference>
<reference evidence="4 5" key="1">
    <citation type="submission" date="2019-01" db="EMBL/GenBank/DDBJ databases">
        <title>Sinorhodobacter populi sp. nov. isolated from the symptomatic bark tissue of Populus euramericana canker.</title>
        <authorList>
            <person name="Xu G."/>
        </authorList>
    </citation>
    <scope>NUCLEOTIDE SEQUENCE [LARGE SCALE GENOMIC DNA]</scope>
    <source>
        <strain evidence="4 5">07D10-4-3</strain>
    </source>
</reference>
<evidence type="ECO:0000256" key="1">
    <source>
        <dbReference type="ARBA" id="ARBA00022741"/>
    </source>
</evidence>
<evidence type="ECO:0000313" key="5">
    <source>
        <dbReference type="Proteomes" id="UP000284451"/>
    </source>
</evidence>
<name>A0A443KD62_9RHOB</name>
<protein>
    <submittedName>
        <fullName evidence="4">AAA family ATPase</fullName>
    </submittedName>
</protein>
<dbReference type="Gene3D" id="3.40.50.300">
    <property type="entry name" value="P-loop containing nucleotide triphosphate hydrolases"/>
    <property type="match status" value="1"/>
</dbReference>
<evidence type="ECO:0000256" key="2">
    <source>
        <dbReference type="ARBA" id="ARBA00022840"/>
    </source>
</evidence>
<dbReference type="SUPFAM" id="SSF52540">
    <property type="entry name" value="P-loop containing nucleoside triphosphate hydrolases"/>
    <property type="match status" value="1"/>
</dbReference>
<evidence type="ECO:0000313" key="4">
    <source>
        <dbReference type="EMBL" id="RWR30572.1"/>
    </source>
</evidence>
<feature type="domain" description="AAA+ ATPase" evidence="3">
    <location>
        <begin position="71"/>
        <end position="216"/>
    </location>
</feature>
<dbReference type="CDD" id="cd00009">
    <property type="entry name" value="AAA"/>
    <property type="match status" value="1"/>
</dbReference>
<dbReference type="SMART" id="SM00382">
    <property type="entry name" value="AAA"/>
    <property type="match status" value="1"/>
</dbReference>
<keyword evidence="2" id="KW-0067">ATP-binding</keyword>